<dbReference type="GeneID" id="70182661"/>
<comment type="caution">
    <text evidence="2">The sequence shown here is derived from an EMBL/GenBank/DDBJ whole genome shotgun (WGS) entry which is preliminary data.</text>
</comment>
<evidence type="ECO:0000313" key="3">
    <source>
        <dbReference type="Proteomes" id="UP000756346"/>
    </source>
</evidence>
<evidence type="ECO:0000313" key="2">
    <source>
        <dbReference type="EMBL" id="KAH7034855.1"/>
    </source>
</evidence>
<proteinExistence type="predicted"/>
<dbReference type="AlphaFoldDB" id="A0A9P8YBE3"/>
<sequence length="60" mass="7046">MFSVARRMLKRSWWMMYAEIEDARHRGGKQRLLAEEDAPDSPGDPVGHQPSRPKRTTRHD</sequence>
<dbReference type="EMBL" id="JAGTJQ010000003">
    <property type="protein sequence ID" value="KAH7034855.1"/>
    <property type="molecule type" value="Genomic_DNA"/>
</dbReference>
<name>A0A9P8YBE3_9PEZI</name>
<gene>
    <name evidence="2" type="ORF">B0I36DRAFT_317092</name>
</gene>
<accession>A0A9P8YBE3</accession>
<reference evidence="2" key="1">
    <citation type="journal article" date="2021" name="Nat. Commun.">
        <title>Genetic determinants of endophytism in the Arabidopsis root mycobiome.</title>
        <authorList>
            <person name="Mesny F."/>
            <person name="Miyauchi S."/>
            <person name="Thiergart T."/>
            <person name="Pickel B."/>
            <person name="Atanasova L."/>
            <person name="Karlsson M."/>
            <person name="Huettel B."/>
            <person name="Barry K.W."/>
            <person name="Haridas S."/>
            <person name="Chen C."/>
            <person name="Bauer D."/>
            <person name="Andreopoulos W."/>
            <person name="Pangilinan J."/>
            <person name="LaButti K."/>
            <person name="Riley R."/>
            <person name="Lipzen A."/>
            <person name="Clum A."/>
            <person name="Drula E."/>
            <person name="Henrissat B."/>
            <person name="Kohler A."/>
            <person name="Grigoriev I.V."/>
            <person name="Martin F.M."/>
            <person name="Hacquard S."/>
        </authorList>
    </citation>
    <scope>NUCLEOTIDE SEQUENCE</scope>
    <source>
        <strain evidence="2">MPI-CAGE-CH-0230</strain>
    </source>
</reference>
<feature type="region of interest" description="Disordered" evidence="1">
    <location>
        <begin position="26"/>
        <end position="60"/>
    </location>
</feature>
<dbReference type="RefSeq" id="XP_046014948.1">
    <property type="nucleotide sequence ID" value="XM_046153115.1"/>
</dbReference>
<feature type="compositionally biased region" description="Basic residues" evidence="1">
    <location>
        <begin position="51"/>
        <end position="60"/>
    </location>
</feature>
<evidence type="ECO:0000256" key="1">
    <source>
        <dbReference type="SAM" id="MobiDB-lite"/>
    </source>
</evidence>
<organism evidence="2 3">
    <name type="scientific">Microdochium trichocladiopsis</name>
    <dbReference type="NCBI Taxonomy" id="1682393"/>
    <lineage>
        <taxon>Eukaryota</taxon>
        <taxon>Fungi</taxon>
        <taxon>Dikarya</taxon>
        <taxon>Ascomycota</taxon>
        <taxon>Pezizomycotina</taxon>
        <taxon>Sordariomycetes</taxon>
        <taxon>Xylariomycetidae</taxon>
        <taxon>Xylariales</taxon>
        <taxon>Microdochiaceae</taxon>
        <taxon>Microdochium</taxon>
    </lineage>
</organism>
<dbReference type="Proteomes" id="UP000756346">
    <property type="component" value="Unassembled WGS sequence"/>
</dbReference>
<protein>
    <submittedName>
        <fullName evidence="2">Uncharacterized protein</fullName>
    </submittedName>
</protein>
<keyword evidence="3" id="KW-1185">Reference proteome</keyword>